<evidence type="ECO:0000256" key="1">
    <source>
        <dbReference type="SAM" id="SignalP"/>
    </source>
</evidence>
<organism evidence="2 3">
    <name type="scientific">Flavobacterium paronense</name>
    <dbReference type="NCBI Taxonomy" id="1392775"/>
    <lineage>
        <taxon>Bacteria</taxon>
        <taxon>Pseudomonadati</taxon>
        <taxon>Bacteroidota</taxon>
        <taxon>Flavobacteriia</taxon>
        <taxon>Flavobacteriales</taxon>
        <taxon>Flavobacteriaceae</taxon>
        <taxon>Flavobacterium</taxon>
    </lineage>
</organism>
<name>A0ABV5GIA5_9FLAO</name>
<dbReference type="EMBL" id="JBHMFB010000029">
    <property type="protein sequence ID" value="MFB9090341.1"/>
    <property type="molecule type" value="Genomic_DNA"/>
</dbReference>
<evidence type="ECO:0000313" key="3">
    <source>
        <dbReference type="Proteomes" id="UP001589576"/>
    </source>
</evidence>
<dbReference type="InterPro" id="IPR045607">
    <property type="entry name" value="DUF6452"/>
</dbReference>
<keyword evidence="3" id="KW-1185">Reference proteome</keyword>
<sequence>MKKIVALLLIVLFSLSGCEKDDICTDETTPRLILEFYDISNPANLKNVVNLKIKGVGQTLDLGTFTSVSKVELPLKIDELTTKYSLILNSTGLIPNEDFLQFNYTSQNIFVSRACGYKTIFELNAFPNGVIKTDGGIPPEDFWIKDINILTTSITTENETHIKILF</sequence>
<feature type="signal peptide" evidence="1">
    <location>
        <begin position="1"/>
        <end position="19"/>
    </location>
</feature>
<dbReference type="RefSeq" id="WP_290285313.1">
    <property type="nucleotide sequence ID" value="NZ_JAUFQN010000019.1"/>
</dbReference>
<dbReference type="Proteomes" id="UP001589576">
    <property type="component" value="Unassembled WGS sequence"/>
</dbReference>
<accession>A0ABV5GIA5</accession>
<proteinExistence type="predicted"/>
<dbReference type="PROSITE" id="PS51257">
    <property type="entry name" value="PROKAR_LIPOPROTEIN"/>
    <property type="match status" value="1"/>
</dbReference>
<feature type="chain" id="PRO_5047537912" evidence="1">
    <location>
        <begin position="20"/>
        <end position="166"/>
    </location>
</feature>
<gene>
    <name evidence="2" type="ORF">ACFFUU_12060</name>
</gene>
<protein>
    <submittedName>
        <fullName evidence="2">DUF6452 family protein</fullName>
    </submittedName>
</protein>
<evidence type="ECO:0000313" key="2">
    <source>
        <dbReference type="EMBL" id="MFB9090341.1"/>
    </source>
</evidence>
<keyword evidence="1" id="KW-0732">Signal</keyword>
<dbReference type="Pfam" id="PF20050">
    <property type="entry name" value="DUF6452"/>
    <property type="match status" value="1"/>
</dbReference>
<reference evidence="2 3" key="1">
    <citation type="submission" date="2024-09" db="EMBL/GenBank/DDBJ databases">
        <authorList>
            <person name="Sun Q."/>
            <person name="Mori K."/>
        </authorList>
    </citation>
    <scope>NUCLEOTIDE SEQUENCE [LARGE SCALE GENOMIC DNA]</scope>
    <source>
        <strain evidence="2 3">CECT 8460</strain>
    </source>
</reference>
<comment type="caution">
    <text evidence="2">The sequence shown here is derived from an EMBL/GenBank/DDBJ whole genome shotgun (WGS) entry which is preliminary data.</text>
</comment>